<protein>
    <submittedName>
        <fullName evidence="12">Neuropeptide-like GPCR</fullName>
    </submittedName>
</protein>
<evidence type="ECO:0000313" key="12">
    <source>
        <dbReference type="EMBL" id="QBL02600.1"/>
    </source>
</evidence>
<proteinExistence type="evidence at transcript level"/>
<dbReference type="PANTHER" id="PTHR22752">
    <property type="entry name" value="G PROTEIN-COUPLED RECEPTOR"/>
    <property type="match status" value="1"/>
</dbReference>
<name>A0A481ZLK1_TRICY</name>
<dbReference type="CDD" id="cd00637">
    <property type="entry name" value="7tm_classA_rhodopsin-like"/>
    <property type="match status" value="1"/>
</dbReference>
<sequence length="373" mass="42097">MFSGLIWNSTQPSSQQSTYNKIKSSIPINMFLEPTFLILLLIATSITNSMLITKILSERKIKTCVNFYLIFQCIGNLGMSATTLPFAALAAVKESWPLGSNVCVLNYGFNNFFSLLCVINMTMIAYNRYKSLTTNSHRLIVKHVLTVQLGIWFVCAVVTFPWLLILHKVGYWKFSAGLLKCVVTPAESEKELVLVYAISRQLLCGLLPFGIIIWCLVRIVSTVQRTRKSVVPPHSVAQLLPTGCYLKSAYTNILLMGSFVLFWFPQFLLIGLEKCGVHNVPTALQRVCAYLVWLECLILPLICLFRNRRLIRSLLKTRVIRYCCPFLLEGSKGLEAYNYKDTRPSVISSDSFVSIANMRAISELPPQGELPRL</sequence>
<dbReference type="Gene3D" id="1.20.1070.10">
    <property type="entry name" value="Rhodopsin 7-helix transmembrane proteins"/>
    <property type="match status" value="1"/>
</dbReference>
<reference evidence="12" key="2">
    <citation type="journal article" date="2019" name="BMC Genomics">
        <title>De novo transcriptome assembly of the cubomedusa Tripedalia cystophora, including the analysis of a set of genes involved in peptidergic neurotransmission.</title>
        <authorList>
            <person name="Nielsen S.K."/>
            <person name="Koch T.L."/>
            <person name="Hauser F."/>
            <person name="Garm A."/>
            <person name="Grimmelikhuijzen C.J."/>
        </authorList>
    </citation>
    <scope>NUCLEOTIDE SEQUENCE</scope>
</reference>
<dbReference type="Pfam" id="PF00001">
    <property type="entry name" value="7tm_1"/>
    <property type="match status" value="1"/>
</dbReference>
<comment type="subcellular location">
    <subcellularLocation>
        <location evidence="1">Cell membrane</location>
        <topology evidence="1">Multi-pass membrane protein</topology>
    </subcellularLocation>
</comment>
<feature type="transmembrane region" description="Helical" evidence="10">
    <location>
        <begin position="68"/>
        <end position="92"/>
    </location>
</feature>
<evidence type="ECO:0000256" key="10">
    <source>
        <dbReference type="SAM" id="Phobius"/>
    </source>
</evidence>
<keyword evidence="8 9" id="KW-0807">Transducer</keyword>
<dbReference type="PROSITE" id="PS50262">
    <property type="entry name" value="G_PROTEIN_RECEP_F1_2"/>
    <property type="match status" value="1"/>
</dbReference>
<dbReference type="PROSITE" id="PS00237">
    <property type="entry name" value="G_PROTEIN_RECEP_F1_1"/>
    <property type="match status" value="1"/>
</dbReference>
<organism evidence="12">
    <name type="scientific">Tripedalia cystophora</name>
    <name type="common">Mangrove box jellyfish</name>
    <dbReference type="NCBI Taxonomy" id="6141"/>
    <lineage>
        <taxon>Eukaryota</taxon>
        <taxon>Metazoa</taxon>
        <taxon>Cnidaria</taxon>
        <taxon>Cubozoa</taxon>
        <taxon>Carybdeida</taxon>
        <taxon>Tripedaliidae</taxon>
        <taxon>Tripedalia</taxon>
    </lineage>
</organism>
<dbReference type="EMBL" id="MH835314">
    <property type="protein sequence ID" value="QBL02600.1"/>
    <property type="molecule type" value="mRNA"/>
</dbReference>
<dbReference type="GO" id="GO:0005886">
    <property type="term" value="C:plasma membrane"/>
    <property type="evidence" value="ECO:0007669"/>
    <property type="project" value="UniProtKB-SubCell"/>
</dbReference>
<dbReference type="AlphaFoldDB" id="A0A481ZLK1"/>
<reference evidence="12" key="1">
    <citation type="submission" date="2018-09" db="EMBL/GenBank/DDBJ databases">
        <authorList>
            <person name="Nielsen S.K.D."/>
            <person name="Koch T.L."/>
            <person name="Hauser F."/>
            <person name="Garm A."/>
            <person name="Grimmelikhuijzen C.J.P."/>
        </authorList>
    </citation>
    <scope>NUCLEOTIDE SEQUENCE</scope>
</reference>
<evidence type="ECO:0000256" key="4">
    <source>
        <dbReference type="ARBA" id="ARBA00022989"/>
    </source>
</evidence>
<keyword evidence="3 9" id="KW-0812">Transmembrane</keyword>
<keyword evidence="12" id="KW-0527">Neuropeptide</keyword>
<feature type="transmembrane region" description="Helical" evidence="10">
    <location>
        <begin position="193"/>
        <end position="217"/>
    </location>
</feature>
<dbReference type="SUPFAM" id="SSF81321">
    <property type="entry name" value="Family A G protein-coupled receptor-like"/>
    <property type="match status" value="1"/>
</dbReference>
<keyword evidence="6 10" id="KW-0472">Membrane</keyword>
<feature type="transmembrane region" description="Helical" evidence="10">
    <location>
        <begin position="139"/>
        <end position="165"/>
    </location>
</feature>
<accession>A0A481ZLK1</accession>
<evidence type="ECO:0000256" key="3">
    <source>
        <dbReference type="ARBA" id="ARBA00022692"/>
    </source>
</evidence>
<keyword evidence="5 9" id="KW-0297">G-protein coupled receptor</keyword>
<dbReference type="GO" id="GO:0007218">
    <property type="term" value="P:neuropeptide signaling pathway"/>
    <property type="evidence" value="ECO:0007669"/>
    <property type="project" value="UniProtKB-KW"/>
</dbReference>
<feature type="transmembrane region" description="Helical" evidence="10">
    <location>
        <begin position="104"/>
        <end position="127"/>
    </location>
</feature>
<keyword evidence="2" id="KW-1003">Cell membrane</keyword>
<evidence type="ECO:0000256" key="8">
    <source>
        <dbReference type="ARBA" id="ARBA00023224"/>
    </source>
</evidence>
<dbReference type="InterPro" id="IPR000276">
    <property type="entry name" value="GPCR_Rhodpsn"/>
</dbReference>
<evidence type="ECO:0000256" key="7">
    <source>
        <dbReference type="ARBA" id="ARBA00023170"/>
    </source>
</evidence>
<keyword evidence="4 10" id="KW-1133">Transmembrane helix</keyword>
<dbReference type="PANTHER" id="PTHR22752:SF3">
    <property type="entry name" value="G-PROTEIN COUPLED RECEPTOR 135"/>
    <property type="match status" value="1"/>
</dbReference>
<keyword evidence="7 9" id="KW-0675">Receptor</keyword>
<evidence type="ECO:0000256" key="9">
    <source>
        <dbReference type="RuleBase" id="RU000688"/>
    </source>
</evidence>
<comment type="similarity">
    <text evidence="9">Belongs to the G-protein coupled receptor 1 family.</text>
</comment>
<feature type="transmembrane region" description="Helical" evidence="10">
    <location>
        <begin position="253"/>
        <end position="272"/>
    </location>
</feature>
<dbReference type="GO" id="GO:0004930">
    <property type="term" value="F:G protein-coupled receptor activity"/>
    <property type="evidence" value="ECO:0007669"/>
    <property type="project" value="UniProtKB-KW"/>
</dbReference>
<evidence type="ECO:0000256" key="1">
    <source>
        <dbReference type="ARBA" id="ARBA00004651"/>
    </source>
</evidence>
<evidence type="ECO:0000256" key="2">
    <source>
        <dbReference type="ARBA" id="ARBA00022475"/>
    </source>
</evidence>
<evidence type="ECO:0000259" key="11">
    <source>
        <dbReference type="PROSITE" id="PS50262"/>
    </source>
</evidence>
<dbReference type="PRINTS" id="PR00237">
    <property type="entry name" value="GPCRRHODOPSN"/>
</dbReference>
<evidence type="ECO:0000256" key="6">
    <source>
        <dbReference type="ARBA" id="ARBA00023136"/>
    </source>
</evidence>
<feature type="transmembrane region" description="Helical" evidence="10">
    <location>
        <begin position="36"/>
        <end position="56"/>
    </location>
</feature>
<evidence type="ECO:0000256" key="5">
    <source>
        <dbReference type="ARBA" id="ARBA00023040"/>
    </source>
</evidence>
<feature type="transmembrane region" description="Helical" evidence="10">
    <location>
        <begin position="284"/>
        <end position="305"/>
    </location>
</feature>
<feature type="domain" description="G-protein coupled receptors family 1 profile" evidence="11">
    <location>
        <begin position="47"/>
        <end position="303"/>
    </location>
</feature>
<dbReference type="InterPro" id="IPR017452">
    <property type="entry name" value="GPCR_Rhodpsn_7TM"/>
</dbReference>